<protein>
    <submittedName>
        <fullName evidence="2">Ribbon-helix-helix protein, CopG family</fullName>
    </submittedName>
</protein>
<dbReference type="Pfam" id="PF01402">
    <property type="entry name" value="RHH_1"/>
    <property type="match status" value="1"/>
</dbReference>
<dbReference type="InterPro" id="IPR002145">
    <property type="entry name" value="CopG"/>
</dbReference>
<evidence type="ECO:0000313" key="2">
    <source>
        <dbReference type="EMBL" id="QEC48959.1"/>
    </source>
</evidence>
<gene>
    <name evidence="2" type="ORF">FSW04_16190</name>
</gene>
<dbReference type="RefSeq" id="WP_146921080.1">
    <property type="nucleotide sequence ID" value="NZ_CP042430.1"/>
</dbReference>
<keyword evidence="3" id="KW-1185">Reference proteome</keyword>
<proteinExistence type="predicted"/>
<evidence type="ECO:0000313" key="3">
    <source>
        <dbReference type="Proteomes" id="UP000321805"/>
    </source>
</evidence>
<dbReference type="EMBL" id="CP042430">
    <property type="protein sequence ID" value="QEC48959.1"/>
    <property type="molecule type" value="Genomic_DNA"/>
</dbReference>
<sequence>MSDPGVKVSVRLSSALVDRLDALAEARGVSRSVCLQALVTDAALLPGEEVPGTRELLQITAERARAGNMAAVRMLLEREGRRSSEDLEFEREFGARLDG</sequence>
<dbReference type="GO" id="GO:0006355">
    <property type="term" value="P:regulation of DNA-templated transcription"/>
    <property type="evidence" value="ECO:0007669"/>
    <property type="project" value="InterPro"/>
</dbReference>
<reference evidence="2 3" key="1">
    <citation type="journal article" date="2018" name="J. Microbiol.">
        <title>Baekduia soli gen. nov., sp. nov., a novel bacterium isolated from the soil of Baekdu Mountain and proposal of a novel family name, Baekduiaceae fam. nov.</title>
        <authorList>
            <person name="An D.S."/>
            <person name="Siddiqi M.Z."/>
            <person name="Kim K.H."/>
            <person name="Yu H.S."/>
            <person name="Im W.T."/>
        </authorList>
    </citation>
    <scope>NUCLEOTIDE SEQUENCE [LARGE SCALE GENOMIC DNA]</scope>
    <source>
        <strain evidence="2 3">BR7-21</strain>
    </source>
</reference>
<dbReference type="AlphaFoldDB" id="A0A5B8U741"/>
<name>A0A5B8U741_9ACTN</name>
<accession>A0A5B8U741</accession>
<dbReference type="CDD" id="cd21631">
    <property type="entry name" value="RHH_CopG_NikR-like"/>
    <property type="match status" value="1"/>
</dbReference>
<feature type="domain" description="Ribbon-helix-helix protein CopG" evidence="1">
    <location>
        <begin position="7"/>
        <end position="33"/>
    </location>
</feature>
<dbReference type="KEGG" id="bsol:FSW04_16190"/>
<evidence type="ECO:0000259" key="1">
    <source>
        <dbReference type="Pfam" id="PF01402"/>
    </source>
</evidence>
<dbReference type="Proteomes" id="UP000321805">
    <property type="component" value="Chromosome"/>
</dbReference>
<organism evidence="2 3">
    <name type="scientific">Baekduia soli</name>
    <dbReference type="NCBI Taxonomy" id="496014"/>
    <lineage>
        <taxon>Bacteria</taxon>
        <taxon>Bacillati</taxon>
        <taxon>Actinomycetota</taxon>
        <taxon>Thermoleophilia</taxon>
        <taxon>Solirubrobacterales</taxon>
        <taxon>Baekduiaceae</taxon>
        <taxon>Baekduia</taxon>
    </lineage>
</organism>